<gene>
    <name evidence="1" type="ORF">K3G42_009983</name>
</gene>
<evidence type="ECO:0000313" key="1">
    <source>
        <dbReference type="EMBL" id="KAH7996679.1"/>
    </source>
</evidence>
<reference evidence="1" key="1">
    <citation type="submission" date="2021-08" db="EMBL/GenBank/DDBJ databases">
        <title>The first chromosome-level gecko genome reveals the dynamic sex chromosomes of Neotropical dwarf geckos (Sphaerodactylidae: Sphaerodactylus).</title>
        <authorList>
            <person name="Pinto B.J."/>
            <person name="Keating S.E."/>
            <person name="Gamble T."/>
        </authorList>
    </citation>
    <scope>NUCLEOTIDE SEQUENCE</scope>
    <source>
        <strain evidence="1">TG3544</strain>
    </source>
</reference>
<dbReference type="Proteomes" id="UP000827872">
    <property type="component" value="Linkage Group LG15"/>
</dbReference>
<organism evidence="1 2">
    <name type="scientific">Sphaerodactylus townsendi</name>
    <dbReference type="NCBI Taxonomy" id="933632"/>
    <lineage>
        <taxon>Eukaryota</taxon>
        <taxon>Metazoa</taxon>
        <taxon>Chordata</taxon>
        <taxon>Craniata</taxon>
        <taxon>Vertebrata</taxon>
        <taxon>Euteleostomi</taxon>
        <taxon>Lepidosauria</taxon>
        <taxon>Squamata</taxon>
        <taxon>Bifurcata</taxon>
        <taxon>Gekkota</taxon>
        <taxon>Sphaerodactylidae</taxon>
        <taxon>Sphaerodactylus</taxon>
    </lineage>
</organism>
<proteinExistence type="predicted"/>
<accession>A0ACB8EWB8</accession>
<sequence>MKRFSDGTLNVMSQKFSPRRGYAFTLRGELSAGASHSLLAYAVRAGLGTFGHTRLGRPRQPPPPTPLGNGRQAQLRPGRVKYLPGGGIGMADTLTHGRSWDAWPSTRGGPMQVGSIHARPLERRQQRTTLGVMASLGSDSLQRLAKSPSDTAGSDSEQLGFRDR</sequence>
<evidence type="ECO:0000313" key="2">
    <source>
        <dbReference type="Proteomes" id="UP000827872"/>
    </source>
</evidence>
<name>A0ACB8EWB8_9SAUR</name>
<comment type="caution">
    <text evidence="1">The sequence shown here is derived from an EMBL/GenBank/DDBJ whole genome shotgun (WGS) entry which is preliminary data.</text>
</comment>
<protein>
    <submittedName>
        <fullName evidence="1">Uncharacterized protein</fullName>
    </submittedName>
</protein>
<dbReference type="EMBL" id="CM037628">
    <property type="protein sequence ID" value="KAH7996679.1"/>
    <property type="molecule type" value="Genomic_DNA"/>
</dbReference>
<keyword evidence="2" id="KW-1185">Reference proteome</keyword>